<evidence type="ECO:0000313" key="9">
    <source>
        <dbReference type="EMBL" id="MBN3286705.1"/>
    </source>
</evidence>
<evidence type="ECO:0000256" key="7">
    <source>
        <dbReference type="ARBA" id="ARBA00023180"/>
    </source>
</evidence>
<name>A0ABS2YJL3_POLSP</name>
<evidence type="ECO:0000256" key="5">
    <source>
        <dbReference type="ARBA" id="ARBA00023136"/>
    </source>
</evidence>
<dbReference type="InterPro" id="IPR037193">
    <property type="entry name" value="GDNF_alpha"/>
</dbReference>
<comment type="caution">
    <text evidence="9">The sequence shown here is derived from an EMBL/GenBank/DDBJ whole genome shotgun (WGS) entry which is preliminary data.</text>
</comment>
<comment type="subcellular location">
    <subcellularLocation>
        <location evidence="1">Cell membrane</location>
    </subcellularLocation>
</comment>
<evidence type="ECO:0000256" key="6">
    <source>
        <dbReference type="ARBA" id="ARBA00023170"/>
    </source>
</evidence>
<comment type="similarity">
    <text evidence="2">Belongs to the GDNFR family.</text>
</comment>
<dbReference type="Proteomes" id="UP001166093">
    <property type="component" value="Unassembled WGS sequence"/>
</dbReference>
<feature type="non-terminal residue" evidence="9">
    <location>
        <position position="200"/>
    </location>
</feature>
<dbReference type="InterPro" id="IPR003438">
    <property type="entry name" value="GDNF_rcpt"/>
</dbReference>
<feature type="non-terminal residue" evidence="9">
    <location>
        <position position="1"/>
    </location>
</feature>
<evidence type="ECO:0000259" key="8">
    <source>
        <dbReference type="SMART" id="SM00907"/>
    </source>
</evidence>
<evidence type="ECO:0000256" key="2">
    <source>
        <dbReference type="ARBA" id="ARBA00005961"/>
    </source>
</evidence>
<keyword evidence="5" id="KW-0472">Membrane</keyword>
<keyword evidence="10" id="KW-1185">Reference proteome</keyword>
<dbReference type="SUPFAM" id="SSF110035">
    <property type="entry name" value="GDNF receptor-like"/>
    <property type="match status" value="2"/>
</dbReference>
<keyword evidence="4" id="KW-0732">Signal</keyword>
<dbReference type="SMART" id="SM00907">
    <property type="entry name" value="GDNF"/>
    <property type="match status" value="2"/>
</dbReference>
<dbReference type="PANTHER" id="PTHR10269">
    <property type="entry name" value="GDNF RECEPTOR ALPHA"/>
    <property type="match status" value="1"/>
</dbReference>
<protein>
    <submittedName>
        <fullName evidence="9">GFRAL protein</fullName>
    </submittedName>
</protein>
<evidence type="ECO:0000256" key="3">
    <source>
        <dbReference type="ARBA" id="ARBA00022475"/>
    </source>
</evidence>
<keyword evidence="3" id="KW-1003">Cell membrane</keyword>
<dbReference type="Pfam" id="PF02351">
    <property type="entry name" value="GDNF"/>
    <property type="match status" value="2"/>
</dbReference>
<dbReference type="InterPro" id="IPR016017">
    <property type="entry name" value="GDNF/GAS1"/>
</dbReference>
<reference evidence="9" key="1">
    <citation type="journal article" date="2021" name="Cell">
        <title>Tracing the genetic footprints of vertebrate landing in non-teleost ray-finned fishes.</title>
        <authorList>
            <person name="Bi X."/>
            <person name="Wang K."/>
            <person name="Yang L."/>
            <person name="Pan H."/>
            <person name="Jiang H."/>
            <person name="Wei Q."/>
            <person name="Fang M."/>
            <person name="Yu H."/>
            <person name="Zhu C."/>
            <person name="Cai Y."/>
            <person name="He Y."/>
            <person name="Gan X."/>
            <person name="Zeng H."/>
            <person name="Yu D."/>
            <person name="Zhu Y."/>
            <person name="Jiang H."/>
            <person name="Qiu Q."/>
            <person name="Yang H."/>
            <person name="Zhang Y.E."/>
            <person name="Wang W."/>
            <person name="Zhu M."/>
            <person name="He S."/>
            <person name="Zhang G."/>
        </authorList>
    </citation>
    <scope>NUCLEOTIDE SEQUENCE</scope>
    <source>
        <strain evidence="9">Pddl_001</strain>
    </source>
</reference>
<dbReference type="PANTHER" id="PTHR10269:SF1">
    <property type="entry name" value="GDNF FAMILY RECEPTOR ALPHA-LIKE"/>
    <property type="match status" value="1"/>
</dbReference>
<keyword evidence="6" id="KW-0675">Receptor</keyword>
<gene>
    <name evidence="9" type="primary">Gfral_0</name>
    <name evidence="9" type="ORF">GTO93_0007878</name>
</gene>
<keyword evidence="7" id="KW-0325">Glycoprotein</keyword>
<feature type="domain" description="GDNF/GAS1" evidence="8">
    <location>
        <begin position="8"/>
        <end position="87"/>
    </location>
</feature>
<organism evidence="9 10">
    <name type="scientific">Polyodon spathula</name>
    <name type="common">North American paddlefish</name>
    <name type="synonym">Squalus spathula</name>
    <dbReference type="NCBI Taxonomy" id="7913"/>
    <lineage>
        <taxon>Eukaryota</taxon>
        <taxon>Metazoa</taxon>
        <taxon>Chordata</taxon>
        <taxon>Craniata</taxon>
        <taxon>Vertebrata</taxon>
        <taxon>Euteleostomi</taxon>
        <taxon>Actinopterygii</taxon>
        <taxon>Chondrostei</taxon>
        <taxon>Acipenseriformes</taxon>
        <taxon>Polyodontidae</taxon>
        <taxon>Polyodon</taxon>
    </lineage>
</organism>
<proteinExistence type="inferred from homology"/>
<evidence type="ECO:0000313" key="10">
    <source>
        <dbReference type="Proteomes" id="UP001166093"/>
    </source>
</evidence>
<feature type="domain" description="GDNF/GAS1" evidence="8">
    <location>
        <begin position="97"/>
        <end position="196"/>
    </location>
</feature>
<dbReference type="EMBL" id="JAAWVQ010159778">
    <property type="protein sequence ID" value="MBN3286705.1"/>
    <property type="molecule type" value="Genomic_DNA"/>
</dbReference>
<sequence length="200" mass="22570">EHGSSRSCLEMTMLCIQDEICNRLLVPQIKACSENHNKCNATQCQRAVQKFYDNLPPKVAGMLVFCDCGPSDEPCQQVQGVLHAQLCSRDREVPPTCLEVIDKCMEDTFCRERYKLLQSKCWGDGDGLCQDHDNNEDCLVTPAEGGTACMRYKECRAAYIGTRGTFIQVPCTCSGLQNTEQSMCKQFQNMLRHRSCYSKL</sequence>
<evidence type="ECO:0000256" key="1">
    <source>
        <dbReference type="ARBA" id="ARBA00004236"/>
    </source>
</evidence>
<accession>A0ABS2YJL3</accession>
<evidence type="ECO:0000256" key="4">
    <source>
        <dbReference type="ARBA" id="ARBA00022729"/>
    </source>
</evidence>